<organism evidence="3 4">
    <name type="scientific">Brassica cretica</name>
    <name type="common">Mustard</name>
    <dbReference type="NCBI Taxonomy" id="69181"/>
    <lineage>
        <taxon>Eukaryota</taxon>
        <taxon>Viridiplantae</taxon>
        <taxon>Streptophyta</taxon>
        <taxon>Embryophyta</taxon>
        <taxon>Tracheophyta</taxon>
        <taxon>Spermatophyta</taxon>
        <taxon>Magnoliopsida</taxon>
        <taxon>eudicotyledons</taxon>
        <taxon>Gunneridae</taxon>
        <taxon>Pentapetalae</taxon>
        <taxon>rosids</taxon>
        <taxon>malvids</taxon>
        <taxon>Brassicales</taxon>
        <taxon>Brassicaceae</taxon>
        <taxon>Brassiceae</taxon>
        <taxon>Brassica</taxon>
    </lineage>
</organism>
<feature type="region of interest" description="Disordered" evidence="1">
    <location>
        <begin position="32"/>
        <end position="88"/>
    </location>
</feature>
<protein>
    <submittedName>
        <fullName evidence="3">Uncharacterized protein</fullName>
    </submittedName>
</protein>
<feature type="chain" id="PRO_5035733161" evidence="2">
    <location>
        <begin position="21"/>
        <end position="102"/>
    </location>
</feature>
<evidence type="ECO:0000256" key="1">
    <source>
        <dbReference type="SAM" id="MobiDB-lite"/>
    </source>
</evidence>
<keyword evidence="2" id="KW-0732">Signal</keyword>
<evidence type="ECO:0000313" key="4">
    <source>
        <dbReference type="Proteomes" id="UP000712600"/>
    </source>
</evidence>
<dbReference type="EMBL" id="QGKX02002183">
    <property type="protein sequence ID" value="KAF3488033.1"/>
    <property type="molecule type" value="Genomic_DNA"/>
</dbReference>
<feature type="compositionally biased region" description="Basic and acidic residues" evidence="1">
    <location>
        <begin position="62"/>
        <end position="74"/>
    </location>
</feature>
<dbReference type="Proteomes" id="UP000712600">
    <property type="component" value="Unassembled WGS sequence"/>
</dbReference>
<sequence length="102" mass="11228">MTNLLFWKAFILEICTKLLQVSFSARFIADPKAFGSEKPGSKDDEEYDDGRARGGVVGDQGGETHHHPTTEKKTSPATSEELVVNNGGTRHWLRSTAFYGKG</sequence>
<evidence type="ECO:0000313" key="3">
    <source>
        <dbReference type="EMBL" id="KAF3488033.1"/>
    </source>
</evidence>
<accession>A0A8S9MYP8</accession>
<dbReference type="AlphaFoldDB" id="A0A8S9MYP8"/>
<proteinExistence type="predicted"/>
<reference evidence="3" key="1">
    <citation type="submission" date="2019-12" db="EMBL/GenBank/DDBJ databases">
        <title>Genome sequencing and annotation of Brassica cretica.</title>
        <authorList>
            <person name="Studholme D.J."/>
            <person name="Sarris P."/>
        </authorList>
    </citation>
    <scope>NUCLEOTIDE SEQUENCE</scope>
    <source>
        <strain evidence="3">PFS-109/04</strain>
        <tissue evidence="3">Leaf</tissue>
    </source>
</reference>
<gene>
    <name evidence="3" type="ORF">F2Q69_00055209</name>
</gene>
<name>A0A8S9MYP8_BRACR</name>
<evidence type="ECO:0000256" key="2">
    <source>
        <dbReference type="SAM" id="SignalP"/>
    </source>
</evidence>
<feature type="signal peptide" evidence="2">
    <location>
        <begin position="1"/>
        <end position="20"/>
    </location>
</feature>
<comment type="caution">
    <text evidence="3">The sequence shown here is derived from an EMBL/GenBank/DDBJ whole genome shotgun (WGS) entry which is preliminary data.</text>
</comment>